<evidence type="ECO:0000313" key="1">
    <source>
        <dbReference type="EMBL" id="KAK8247069.1"/>
    </source>
</evidence>
<protein>
    <submittedName>
        <fullName evidence="1">Uncharacterized protein</fullName>
    </submittedName>
</protein>
<organism evidence="1 2">
    <name type="scientific">Phyllosticta capitalensis</name>
    <dbReference type="NCBI Taxonomy" id="121624"/>
    <lineage>
        <taxon>Eukaryota</taxon>
        <taxon>Fungi</taxon>
        <taxon>Dikarya</taxon>
        <taxon>Ascomycota</taxon>
        <taxon>Pezizomycotina</taxon>
        <taxon>Dothideomycetes</taxon>
        <taxon>Dothideomycetes incertae sedis</taxon>
        <taxon>Botryosphaeriales</taxon>
        <taxon>Phyllostictaceae</taxon>
        <taxon>Phyllosticta</taxon>
    </lineage>
</organism>
<evidence type="ECO:0000313" key="2">
    <source>
        <dbReference type="Proteomes" id="UP001492380"/>
    </source>
</evidence>
<comment type="caution">
    <text evidence="1">The sequence shown here is derived from an EMBL/GenBank/DDBJ whole genome shotgun (WGS) entry which is preliminary data.</text>
</comment>
<accession>A0ABR1Z3X4</accession>
<sequence length="314" mass="35094">MSHNQGYEQSTKSIAHYAQRAHLSSQQVFLKDVQGAIDKTIPVDSPSFGRVAVLSMTWDNETTDTRLSECKLLSVLRDEYGFECTSKRICSDMDAKAEFWVQKQVVEFRTEWDTEDALLIFIYSGHAALDGNFNLFLTANPQADGDRRLTHPRIPWVAIKHFMKSSGRSLCILDCCYAAAASLNERPQELLGASGFNRSSHNFLNLLSTHLQDLKGKPRSVSQIFCDLIRNRQLKTIPVHSFDGTDPFDGTNPFDVTNQSVVLSKRSQQTGRHHTLTAEDQKDALLAMGESNSKVLVSISISRGEEDPIPGLES</sequence>
<name>A0ABR1Z3X4_9PEZI</name>
<dbReference type="EMBL" id="JBBWRZ010000001">
    <property type="protein sequence ID" value="KAK8247069.1"/>
    <property type="molecule type" value="Genomic_DNA"/>
</dbReference>
<gene>
    <name evidence="1" type="ORF">HDK90DRAFT_539584</name>
</gene>
<keyword evidence="2" id="KW-1185">Reference proteome</keyword>
<reference evidence="1 2" key="1">
    <citation type="submission" date="2024-04" db="EMBL/GenBank/DDBJ databases">
        <title>Phyllosticta paracitricarpa is synonymous to the EU quarantine fungus P. citricarpa based on phylogenomic analyses.</title>
        <authorList>
            <consortium name="Lawrence Berkeley National Laboratory"/>
            <person name="Van Ingen-Buijs V.A."/>
            <person name="Van Westerhoven A.C."/>
            <person name="Haridas S."/>
            <person name="Skiadas P."/>
            <person name="Martin F."/>
            <person name="Groenewald J.Z."/>
            <person name="Crous P.W."/>
            <person name="Seidl M.F."/>
        </authorList>
    </citation>
    <scope>NUCLEOTIDE SEQUENCE [LARGE SCALE GENOMIC DNA]</scope>
    <source>
        <strain evidence="1 2">CBS 123374</strain>
    </source>
</reference>
<dbReference type="Proteomes" id="UP001492380">
    <property type="component" value="Unassembled WGS sequence"/>
</dbReference>
<proteinExistence type="predicted"/>